<dbReference type="AlphaFoldDB" id="A0A8J2WLS6"/>
<dbReference type="InterPro" id="IPR006631">
    <property type="entry name" value="DM4_12"/>
</dbReference>
<keyword evidence="3" id="KW-1185">Reference proteome</keyword>
<dbReference type="Pfam" id="PF07841">
    <property type="entry name" value="DM4_12"/>
    <property type="match status" value="1"/>
</dbReference>
<proteinExistence type="predicted"/>
<dbReference type="Proteomes" id="UP000789390">
    <property type="component" value="Unassembled WGS sequence"/>
</dbReference>
<dbReference type="EMBL" id="CAKKLH010000307">
    <property type="protein sequence ID" value="CAH0110848.1"/>
    <property type="molecule type" value="Genomic_DNA"/>
</dbReference>
<accession>A0A8J2WLS6</accession>
<comment type="caution">
    <text evidence="2">The sequence shown here is derived from an EMBL/GenBank/DDBJ whole genome shotgun (WGS) entry which is preliminary data.</text>
</comment>
<evidence type="ECO:0000256" key="1">
    <source>
        <dbReference type="SAM" id="MobiDB-lite"/>
    </source>
</evidence>
<sequence>MTFGVGQSPLSIQGANWGIENIIETPLDSVVGDPTFLYINVFSLIFRFVVQLEKLFVKKKKTRSSRKIGEDQYTIFKSLERSLQTTGIDGRACLLRTICEMQQVPFNHYSVMGEILTALFTPKRGPGNMMQDYLEAEKLGQADAGSCASAYYTCPVSLFNMMRTYSTPADKPHDHHHRDQHVMDAQGDGRHADSEDPYIDESDGIDTDKPIKSNHLTDLRVDMF</sequence>
<name>A0A8J2WLS6_9CRUS</name>
<dbReference type="SMART" id="SM00718">
    <property type="entry name" value="DM4_12"/>
    <property type="match status" value="1"/>
</dbReference>
<feature type="region of interest" description="Disordered" evidence="1">
    <location>
        <begin position="169"/>
        <end position="212"/>
    </location>
</feature>
<dbReference type="OrthoDB" id="6339724at2759"/>
<gene>
    <name evidence="2" type="ORF">DGAL_LOCUS14453</name>
</gene>
<dbReference type="PANTHER" id="PTHR21398:SF6">
    <property type="entry name" value="AGAP007094-PA"/>
    <property type="match status" value="1"/>
</dbReference>
<dbReference type="PANTHER" id="PTHR21398">
    <property type="entry name" value="AGAP007094-PA"/>
    <property type="match status" value="1"/>
</dbReference>
<reference evidence="2" key="1">
    <citation type="submission" date="2021-11" db="EMBL/GenBank/DDBJ databases">
        <authorList>
            <person name="Schell T."/>
        </authorList>
    </citation>
    <scope>NUCLEOTIDE SEQUENCE</scope>
    <source>
        <strain evidence="2">M5</strain>
    </source>
</reference>
<protein>
    <submittedName>
        <fullName evidence="2">Uncharacterized protein</fullName>
    </submittedName>
</protein>
<evidence type="ECO:0000313" key="3">
    <source>
        <dbReference type="Proteomes" id="UP000789390"/>
    </source>
</evidence>
<evidence type="ECO:0000313" key="2">
    <source>
        <dbReference type="EMBL" id="CAH0110848.1"/>
    </source>
</evidence>
<organism evidence="2 3">
    <name type="scientific">Daphnia galeata</name>
    <dbReference type="NCBI Taxonomy" id="27404"/>
    <lineage>
        <taxon>Eukaryota</taxon>
        <taxon>Metazoa</taxon>
        <taxon>Ecdysozoa</taxon>
        <taxon>Arthropoda</taxon>
        <taxon>Crustacea</taxon>
        <taxon>Branchiopoda</taxon>
        <taxon>Diplostraca</taxon>
        <taxon>Cladocera</taxon>
        <taxon>Anomopoda</taxon>
        <taxon>Daphniidae</taxon>
        <taxon>Daphnia</taxon>
    </lineage>
</organism>
<feature type="compositionally biased region" description="Acidic residues" evidence="1">
    <location>
        <begin position="195"/>
        <end position="205"/>
    </location>
</feature>